<name>A0A3Q8X7P2_9BACL</name>
<dbReference type="GO" id="GO:0003677">
    <property type="term" value="F:DNA binding"/>
    <property type="evidence" value="ECO:0007669"/>
    <property type="project" value="UniProtKB-UniRule"/>
</dbReference>
<evidence type="ECO:0000259" key="3">
    <source>
        <dbReference type="PROSITE" id="PS50977"/>
    </source>
</evidence>
<dbReference type="InterPro" id="IPR009057">
    <property type="entry name" value="Homeodomain-like_sf"/>
</dbReference>
<evidence type="ECO:0000313" key="5">
    <source>
        <dbReference type="Proteomes" id="UP000272528"/>
    </source>
</evidence>
<dbReference type="Gene3D" id="1.10.357.10">
    <property type="entry name" value="Tetracycline Repressor, domain 2"/>
    <property type="match status" value="1"/>
</dbReference>
<dbReference type="SUPFAM" id="SSF46689">
    <property type="entry name" value="Homeodomain-like"/>
    <property type="match status" value="1"/>
</dbReference>
<keyword evidence="5" id="KW-1185">Reference proteome</keyword>
<dbReference type="InterPro" id="IPR001647">
    <property type="entry name" value="HTH_TetR"/>
</dbReference>
<accession>A0A3Q8X7P2</accession>
<dbReference type="Pfam" id="PF00440">
    <property type="entry name" value="TetR_N"/>
    <property type="match status" value="1"/>
</dbReference>
<dbReference type="Proteomes" id="UP000272528">
    <property type="component" value="Chromosome"/>
</dbReference>
<proteinExistence type="predicted"/>
<evidence type="ECO:0000256" key="2">
    <source>
        <dbReference type="PROSITE-ProRule" id="PRU00335"/>
    </source>
</evidence>
<dbReference type="OrthoDB" id="881297at2"/>
<evidence type="ECO:0000256" key="1">
    <source>
        <dbReference type="ARBA" id="ARBA00023125"/>
    </source>
</evidence>
<organism evidence="4 5">
    <name type="scientific">Paenibacillus albus</name>
    <dbReference type="NCBI Taxonomy" id="2495582"/>
    <lineage>
        <taxon>Bacteria</taxon>
        <taxon>Bacillati</taxon>
        <taxon>Bacillota</taxon>
        <taxon>Bacilli</taxon>
        <taxon>Bacillales</taxon>
        <taxon>Paenibacillaceae</taxon>
        <taxon>Paenibacillus</taxon>
    </lineage>
</organism>
<keyword evidence="1 2" id="KW-0238">DNA-binding</keyword>
<dbReference type="PROSITE" id="PS50977">
    <property type="entry name" value="HTH_TETR_2"/>
    <property type="match status" value="1"/>
</dbReference>
<sequence length="231" mass="26562">METTGGEAPVCRYTDESILNKYAAKLLHPLKSNGLHNLRMDDFAKAMDLSKATLYKYFQSRDEIIERLTALFVKYVVGSCSEVELVSGSSDAYIQSFQSTFSQTLLIANYGTEIFFKDLREIYPQHMASIDIAISERNARLRKFYERGMAEGYLNTLNATLLILEDELMFRHLLDPMYLMKNNLTLRGAIGDYYQIKKLQLFKPDIHASIDDTQMLDKIEYLVRKVTYGVA</sequence>
<gene>
    <name evidence="4" type="ORF">EJC50_23790</name>
</gene>
<dbReference type="KEGG" id="palb:EJC50_23790"/>
<feature type="domain" description="HTH tetR-type" evidence="3">
    <location>
        <begin position="16"/>
        <end position="76"/>
    </location>
</feature>
<dbReference type="RefSeq" id="WP_126018057.1">
    <property type="nucleotide sequence ID" value="NZ_CP034437.1"/>
</dbReference>
<reference evidence="5" key="1">
    <citation type="submission" date="2018-12" db="EMBL/GenBank/DDBJ databases">
        <title>Genome sequence of Peanibacillus sp.</title>
        <authorList>
            <person name="Subramani G."/>
            <person name="Srinivasan S."/>
            <person name="Kim M.K."/>
        </authorList>
    </citation>
    <scope>NUCLEOTIDE SEQUENCE [LARGE SCALE GENOMIC DNA]</scope>
    <source>
        <strain evidence="5">18JY67-1</strain>
    </source>
</reference>
<protein>
    <submittedName>
        <fullName evidence="4">TetR/AcrR family transcriptional regulator</fullName>
    </submittedName>
</protein>
<dbReference type="EMBL" id="CP034437">
    <property type="protein sequence ID" value="AZN42369.1"/>
    <property type="molecule type" value="Genomic_DNA"/>
</dbReference>
<feature type="DNA-binding region" description="H-T-H motif" evidence="2">
    <location>
        <begin position="39"/>
        <end position="58"/>
    </location>
</feature>
<evidence type="ECO:0000313" key="4">
    <source>
        <dbReference type="EMBL" id="AZN42369.1"/>
    </source>
</evidence>
<dbReference type="AlphaFoldDB" id="A0A3Q8X7P2"/>